<proteinExistence type="predicted"/>
<evidence type="ECO:0000256" key="1">
    <source>
        <dbReference type="SAM" id="MobiDB-lite"/>
    </source>
</evidence>
<feature type="region of interest" description="Disordered" evidence="1">
    <location>
        <begin position="854"/>
        <end position="990"/>
    </location>
</feature>
<feature type="compositionally biased region" description="Low complexity" evidence="1">
    <location>
        <begin position="946"/>
        <end position="962"/>
    </location>
</feature>
<evidence type="ECO:0000256" key="2">
    <source>
        <dbReference type="SAM" id="Phobius"/>
    </source>
</evidence>
<name>A0A820RRT6_9BILA</name>
<evidence type="ECO:0000313" key="3">
    <source>
        <dbReference type="EMBL" id="CAF4443723.1"/>
    </source>
</evidence>
<dbReference type="InterPro" id="IPR016181">
    <property type="entry name" value="Acyl_CoA_acyltransferase"/>
</dbReference>
<dbReference type="SUPFAM" id="SSF55729">
    <property type="entry name" value="Acyl-CoA N-acyltransferases (Nat)"/>
    <property type="match status" value="1"/>
</dbReference>
<feature type="transmembrane region" description="Helical" evidence="2">
    <location>
        <begin position="42"/>
        <end position="61"/>
    </location>
</feature>
<keyword evidence="2" id="KW-0472">Membrane</keyword>
<feature type="transmembrane region" description="Helical" evidence="2">
    <location>
        <begin position="244"/>
        <end position="262"/>
    </location>
</feature>
<feature type="transmembrane region" description="Helical" evidence="2">
    <location>
        <begin position="274"/>
        <end position="296"/>
    </location>
</feature>
<feature type="transmembrane region" description="Helical" evidence="2">
    <location>
        <begin position="162"/>
        <end position="182"/>
    </location>
</feature>
<keyword evidence="2" id="KW-1133">Transmembrane helix</keyword>
<evidence type="ECO:0000313" key="4">
    <source>
        <dbReference type="Proteomes" id="UP000663873"/>
    </source>
</evidence>
<feature type="transmembrane region" description="Helical" evidence="2">
    <location>
        <begin position="81"/>
        <end position="103"/>
    </location>
</feature>
<reference evidence="3" key="1">
    <citation type="submission" date="2021-02" db="EMBL/GenBank/DDBJ databases">
        <authorList>
            <person name="Nowell W R."/>
        </authorList>
    </citation>
    <scope>NUCLEOTIDE SEQUENCE</scope>
</reference>
<feature type="non-terminal residue" evidence="3">
    <location>
        <position position="1"/>
    </location>
</feature>
<comment type="caution">
    <text evidence="3">The sequence shown here is derived from an EMBL/GenBank/DDBJ whole genome shotgun (WGS) entry which is preliminary data.</text>
</comment>
<feature type="compositionally biased region" description="Polar residues" evidence="1">
    <location>
        <begin position="981"/>
        <end position="990"/>
    </location>
</feature>
<dbReference type="AlphaFoldDB" id="A0A820RRT6"/>
<sequence length="1016" mass="115315">LVMQDDKGFSSITLHQEHLERLYTPDIDPLLKRGVQHEIRKLIVVNVTKLLACVATLVIHIEFKKARQNHKYERDKLGHSIFGMILLIFGILNAIFDLTLAIYEHLRQRQRQDKMIQYQRWDYIHLIINIIGFIVFLIFLIFEFISCSSAVQETTQLCSGFQLIRILLLLLVVVGYTLCVMWSPFLVWSPKYRFSGVVLFFSSTILICISIVAFILNKRMHFFHTIMEHNRLVPLWCYKISQLSASYTVALGSLGISLAFIYGKGNRLSAFRGVIRYIFYFAWIIGIMIVTASTLIHRLYDKVPYDKSKSNHVNSIMHADRVLSILRCFLLILIIKSLRNLRKLNRFNQNGLKAQRIQLSKQSPAYIKYLAATIDACNQSPDGMTGHAALQLMIAYEEGQLENVSCIVLRMTRPARRSQALVDDKDDTEALALITVIHNYDTSLSAISQGFWSRILARTLGSQNCIPFFRPLVLQLGLLGYQWPFRTGIFHTKVLDDSVSRSAEILQSIIEWNEMQHSSIHCDVLLLPSLNTEPIARAIKAGGFLEISLPSTHMLDLRPHHGKTWKQYVKTLKRTNRRPYLERFIEQGGVIEEIHDLSRTEVGAMVCHQWDYIARFRNERNEPRTLARPNSQFITSLGASMIEPYRSVVFLRLNNEVIGSSVIFRFPNKLLTTDLHGHNHETSRPVKGYFVMLQWTIKDALEKNFDFIDFGPTTPGPKMDLGCIQLPLQGGAYCGNPIISYGISKISQRVDIIHMKKEDSKPNDPQEATKGNIPGAAQVSSLTKENRKAMADIHHCHASGNDSYVVEAQDSTERKVSASAAVISQLDNVNNLMLNSTGCSLVRDNEIELSDKEMLCPSKSSQSIKEKKPVGSTNNHESRRNPPNKRKSSKIKNQAKAANQEVLLPTDDETVLNEPKSPNAKVKVHTPSEVNKSNGKPSAASRNRPQNSNSTTKTNQNKASNSEMTDKGVFNTEDSCKRQQHQTTTNLDRTQWENNPVHNLTCLIHLSTINHSNESL</sequence>
<evidence type="ECO:0008006" key="5">
    <source>
        <dbReference type="Google" id="ProtNLM"/>
    </source>
</evidence>
<dbReference type="EMBL" id="CAJOBP010004548">
    <property type="protein sequence ID" value="CAF4443723.1"/>
    <property type="molecule type" value="Genomic_DNA"/>
</dbReference>
<feature type="compositionally biased region" description="Polar residues" evidence="1">
    <location>
        <begin position="928"/>
        <end position="945"/>
    </location>
</feature>
<feature type="transmembrane region" description="Helical" evidence="2">
    <location>
        <begin position="194"/>
        <end position="216"/>
    </location>
</feature>
<keyword evidence="2" id="KW-0812">Transmembrane</keyword>
<dbReference type="Proteomes" id="UP000663873">
    <property type="component" value="Unassembled WGS sequence"/>
</dbReference>
<keyword evidence="4" id="KW-1185">Reference proteome</keyword>
<accession>A0A820RRT6</accession>
<organism evidence="3 4">
    <name type="scientific">Rotaria socialis</name>
    <dbReference type="NCBI Taxonomy" id="392032"/>
    <lineage>
        <taxon>Eukaryota</taxon>
        <taxon>Metazoa</taxon>
        <taxon>Spiralia</taxon>
        <taxon>Gnathifera</taxon>
        <taxon>Rotifera</taxon>
        <taxon>Eurotatoria</taxon>
        <taxon>Bdelloidea</taxon>
        <taxon>Philodinida</taxon>
        <taxon>Philodinidae</taxon>
        <taxon>Rotaria</taxon>
    </lineage>
</organism>
<protein>
    <recommendedName>
        <fullName evidence="5">BioF2-like acetyltransferase domain-containing protein</fullName>
    </recommendedName>
</protein>
<gene>
    <name evidence="3" type="ORF">UJA718_LOCUS22287</name>
</gene>
<feature type="transmembrane region" description="Helical" evidence="2">
    <location>
        <begin position="123"/>
        <end position="142"/>
    </location>
</feature>